<gene>
    <name evidence="6" type="ORF">GRI99_09780</name>
</gene>
<reference evidence="6 7" key="1">
    <citation type="submission" date="2019-12" db="EMBL/GenBank/DDBJ databases">
        <title>Genomic-based taxomic classification of the family Erythrobacteraceae.</title>
        <authorList>
            <person name="Xu L."/>
        </authorList>
    </citation>
    <scope>NUCLEOTIDE SEQUENCE [LARGE SCALE GENOMIC DNA]</scope>
    <source>
        <strain evidence="6 7">M0322</strain>
    </source>
</reference>
<name>A0A844Z1Z1_9SPHN</name>
<organism evidence="6 7">
    <name type="scientific">Alteraurantiacibacter buctensis</name>
    <dbReference type="NCBI Taxonomy" id="1503981"/>
    <lineage>
        <taxon>Bacteria</taxon>
        <taxon>Pseudomonadati</taxon>
        <taxon>Pseudomonadota</taxon>
        <taxon>Alphaproteobacteria</taxon>
        <taxon>Sphingomonadales</taxon>
        <taxon>Erythrobacteraceae</taxon>
        <taxon>Alteraurantiacibacter</taxon>
    </lineage>
</organism>
<dbReference type="GO" id="GO:0016020">
    <property type="term" value="C:membrane"/>
    <property type="evidence" value="ECO:0007669"/>
    <property type="project" value="UniProtKB-SubCell"/>
</dbReference>
<keyword evidence="4 5" id="KW-0472">Membrane</keyword>
<protein>
    <recommendedName>
        <fullName evidence="8">DoxX family protein</fullName>
    </recommendedName>
</protein>
<evidence type="ECO:0000256" key="4">
    <source>
        <dbReference type="ARBA" id="ARBA00023136"/>
    </source>
</evidence>
<comment type="caution">
    <text evidence="6">The sequence shown here is derived from an EMBL/GenBank/DDBJ whole genome shotgun (WGS) entry which is preliminary data.</text>
</comment>
<comment type="subcellular location">
    <subcellularLocation>
        <location evidence="1">Membrane</location>
        <topology evidence="1">Multi-pass membrane protein</topology>
    </subcellularLocation>
</comment>
<keyword evidence="2 5" id="KW-0812">Transmembrane</keyword>
<evidence type="ECO:0000256" key="1">
    <source>
        <dbReference type="ARBA" id="ARBA00004141"/>
    </source>
</evidence>
<keyword evidence="3 5" id="KW-1133">Transmembrane helix</keyword>
<evidence type="ECO:0000313" key="7">
    <source>
        <dbReference type="Proteomes" id="UP000466966"/>
    </source>
</evidence>
<dbReference type="EMBL" id="WTYV01000003">
    <property type="protein sequence ID" value="MXO71923.1"/>
    <property type="molecule type" value="Genomic_DNA"/>
</dbReference>
<dbReference type="Proteomes" id="UP000466966">
    <property type="component" value="Unassembled WGS sequence"/>
</dbReference>
<sequence length="133" mass="14323">MQKTPYGWAALIALVALTVLLAGFSAFVGWHKTTAPLALLRENSAWTIHLPVALGRIVGVLELAAVAALAIALLVPRAARLGLLGAAWIGANHVVAAVFHIIHKEWHTLTQSGIVIALCLVWVTLWYNRSRHA</sequence>
<evidence type="ECO:0000313" key="6">
    <source>
        <dbReference type="EMBL" id="MXO71923.1"/>
    </source>
</evidence>
<dbReference type="InterPro" id="IPR032808">
    <property type="entry name" value="DoxX"/>
</dbReference>
<feature type="transmembrane region" description="Helical" evidence="5">
    <location>
        <begin position="81"/>
        <end position="102"/>
    </location>
</feature>
<keyword evidence="7" id="KW-1185">Reference proteome</keyword>
<proteinExistence type="predicted"/>
<dbReference type="OrthoDB" id="7433326at2"/>
<dbReference type="RefSeq" id="WP_160771854.1">
    <property type="nucleotide sequence ID" value="NZ_WTYV01000003.1"/>
</dbReference>
<feature type="transmembrane region" description="Helical" evidence="5">
    <location>
        <begin position="108"/>
        <end position="127"/>
    </location>
</feature>
<evidence type="ECO:0000256" key="3">
    <source>
        <dbReference type="ARBA" id="ARBA00022989"/>
    </source>
</evidence>
<accession>A0A844Z1Z1</accession>
<feature type="transmembrane region" description="Helical" evidence="5">
    <location>
        <begin position="50"/>
        <end position="74"/>
    </location>
</feature>
<evidence type="ECO:0000256" key="5">
    <source>
        <dbReference type="SAM" id="Phobius"/>
    </source>
</evidence>
<dbReference type="AlphaFoldDB" id="A0A844Z1Z1"/>
<dbReference type="Pfam" id="PF13564">
    <property type="entry name" value="DoxX_2"/>
    <property type="match status" value="1"/>
</dbReference>
<evidence type="ECO:0000256" key="2">
    <source>
        <dbReference type="ARBA" id="ARBA00022692"/>
    </source>
</evidence>
<feature type="transmembrane region" description="Helical" evidence="5">
    <location>
        <begin position="7"/>
        <end position="30"/>
    </location>
</feature>
<evidence type="ECO:0008006" key="8">
    <source>
        <dbReference type="Google" id="ProtNLM"/>
    </source>
</evidence>